<comment type="caution">
    <text evidence="2">The sequence shown here is derived from an EMBL/GenBank/DDBJ whole genome shotgun (WGS) entry which is preliminary data.</text>
</comment>
<organism evidence="2 3">
    <name type="scientific">Mycena sanguinolenta</name>
    <dbReference type="NCBI Taxonomy" id="230812"/>
    <lineage>
        <taxon>Eukaryota</taxon>
        <taxon>Fungi</taxon>
        <taxon>Dikarya</taxon>
        <taxon>Basidiomycota</taxon>
        <taxon>Agaricomycotina</taxon>
        <taxon>Agaricomycetes</taxon>
        <taxon>Agaricomycetidae</taxon>
        <taxon>Agaricales</taxon>
        <taxon>Marasmiineae</taxon>
        <taxon>Mycenaceae</taxon>
        <taxon>Mycena</taxon>
    </lineage>
</organism>
<evidence type="ECO:0000313" key="3">
    <source>
        <dbReference type="Proteomes" id="UP000623467"/>
    </source>
</evidence>
<evidence type="ECO:0000256" key="1">
    <source>
        <dbReference type="SAM" id="MobiDB-lite"/>
    </source>
</evidence>
<accession>A0A8H7CMZ2</accession>
<gene>
    <name evidence="2" type="ORF">MSAN_01950800</name>
</gene>
<reference evidence="2" key="1">
    <citation type="submission" date="2020-05" db="EMBL/GenBank/DDBJ databases">
        <title>Mycena genomes resolve the evolution of fungal bioluminescence.</title>
        <authorList>
            <person name="Tsai I.J."/>
        </authorList>
    </citation>
    <scope>NUCLEOTIDE SEQUENCE</scope>
    <source>
        <strain evidence="2">160909Yilan</strain>
    </source>
</reference>
<sequence>MAASPRHLPPHPRALVPPTSFRIARSFTPQSSCAATSTLAIQLEPRGAQPVINVAPSRPLNVTVRLDARPAATRRSPPYLEVLQPSPSLSHSLNRAAPPHHGHPHAALYPSARHPSVAAPHQGAPPVILALYTSAAACISNVPAIERSAIVTQNVGLWINEWSGLENWMDLQPHYSKELLVRVDIVFHVLFSRYGRRPGSSPRSAVVSIRRAFMSVVLGRE</sequence>
<dbReference type="EMBL" id="JACAZH010000022">
    <property type="protein sequence ID" value="KAF7343705.1"/>
    <property type="molecule type" value="Genomic_DNA"/>
</dbReference>
<proteinExistence type="predicted"/>
<name>A0A8H7CMZ2_9AGAR</name>
<evidence type="ECO:0000313" key="2">
    <source>
        <dbReference type="EMBL" id="KAF7343705.1"/>
    </source>
</evidence>
<dbReference type="AlphaFoldDB" id="A0A8H7CMZ2"/>
<dbReference type="Proteomes" id="UP000623467">
    <property type="component" value="Unassembled WGS sequence"/>
</dbReference>
<keyword evidence="3" id="KW-1185">Reference proteome</keyword>
<feature type="region of interest" description="Disordered" evidence="1">
    <location>
        <begin position="80"/>
        <end position="107"/>
    </location>
</feature>
<protein>
    <submittedName>
        <fullName evidence="2">Uncharacterized protein</fullName>
    </submittedName>
</protein>